<protein>
    <submittedName>
        <fullName evidence="1">Outer membrane autotransporter barrel protein</fullName>
    </submittedName>
</protein>
<accession>A0A168EVI5</accession>
<organism evidence="1 2">
    <name type="scientific">Moelleriella libera RCEF 2490</name>
    <dbReference type="NCBI Taxonomy" id="1081109"/>
    <lineage>
        <taxon>Eukaryota</taxon>
        <taxon>Fungi</taxon>
        <taxon>Dikarya</taxon>
        <taxon>Ascomycota</taxon>
        <taxon>Pezizomycotina</taxon>
        <taxon>Sordariomycetes</taxon>
        <taxon>Hypocreomycetidae</taxon>
        <taxon>Hypocreales</taxon>
        <taxon>Clavicipitaceae</taxon>
        <taxon>Moelleriella</taxon>
    </lineage>
</organism>
<reference evidence="1 2" key="1">
    <citation type="journal article" date="2016" name="Genome Biol. Evol.">
        <title>Divergent and convergent evolution of fungal pathogenicity.</title>
        <authorList>
            <person name="Shang Y."/>
            <person name="Xiao G."/>
            <person name="Zheng P."/>
            <person name="Cen K."/>
            <person name="Zhan S."/>
            <person name="Wang C."/>
        </authorList>
    </citation>
    <scope>NUCLEOTIDE SEQUENCE [LARGE SCALE GENOMIC DNA]</scope>
    <source>
        <strain evidence="1 2">RCEF 2490</strain>
    </source>
</reference>
<proteinExistence type="predicted"/>
<sequence>MEQSSSATLTIMMVALLNPTLQVLKPLCNGFVNEDAHFSLVIADITVRGLLASALQATVQIIVSYDLAVCPGQMIRLYRTISQRSPTGDSAFSINAISESVAWSGHLSLTLTMKPLTGVPILAGQSMYDAFTAHATIPYDYRKENVLVPFTVDVSMGVQIESDSGLLSRTYHPIIDTGSCGFVISAADLPDWDRTEASQYPVGWEFLSSSKILYSGRWLPKNIYFPDAEVEVQARVPILAVEIRTRCPQYNATRDKNTCPSVTGQPPPQATQMPSGIRVMGVGFGREHDGMPQGTPDKNVFINIRRIDGRRVRGRARFRSGYILNRHGVTVGLTGRNTAGMRFTELSLREEAVSPRDWAQADGCMGVDGAPCVRGPVLIDTGVSQMYMTLPLGSKAKRTHPPVLNDGSLVSVQVGLGYGDRYTAEENFTVGDRLGMDYDVVPSSVRLTLANPMRNPPHVNTGRHFLRAWEFAFDSDGGFFGLRET</sequence>
<dbReference type="EMBL" id="AZGY01000004">
    <property type="protein sequence ID" value="KZZ99189.1"/>
    <property type="molecule type" value="Genomic_DNA"/>
</dbReference>
<keyword evidence="2" id="KW-1185">Reference proteome</keyword>
<evidence type="ECO:0000313" key="2">
    <source>
        <dbReference type="Proteomes" id="UP000078544"/>
    </source>
</evidence>
<comment type="caution">
    <text evidence="1">The sequence shown here is derived from an EMBL/GenBank/DDBJ whole genome shotgun (WGS) entry which is preliminary data.</text>
</comment>
<dbReference type="AlphaFoldDB" id="A0A168EVI5"/>
<evidence type="ECO:0000313" key="1">
    <source>
        <dbReference type="EMBL" id="KZZ99189.1"/>
    </source>
</evidence>
<dbReference type="OrthoDB" id="5291209at2759"/>
<dbReference type="Proteomes" id="UP000078544">
    <property type="component" value="Unassembled WGS sequence"/>
</dbReference>
<gene>
    <name evidence="1" type="ORF">AAL_02740</name>
</gene>
<name>A0A168EVI5_9HYPO</name>
<dbReference type="STRING" id="1081109.A0A168EVI5"/>